<dbReference type="EMBL" id="AAMD01000087">
    <property type="protein sequence ID" value="EAU65292.1"/>
    <property type="molecule type" value="Genomic_DNA"/>
</dbReference>
<name>Q08XS5_STIAD</name>
<evidence type="ECO:0000313" key="2">
    <source>
        <dbReference type="EMBL" id="EAU65292.1"/>
    </source>
</evidence>
<sequence length="484" mass="52069">MHGILRLRGILQQVAAASEDIAAIPRVQLAQELPPVFRGVPPEVPECWLASFHHGLSLLGTLERGVVRGGEGGAGGGLAVAGSPKADGEVAAGEVRVPALTGRGVSIAQFPFGEPDIRAARAGLRPTAPDGEVLDAGAVRILVVHVLVQRELEFTSGSRRLLVTVVRVHPGARPLVVMHLAKLGGHRGFLLLAHARIGELKGAHLLVVLRQLLGCVPIELERARAEVAQPVALAVRRDGVRAREDDLEGRVRGVLVLALQLEAVGVLAHLRDGQLPGVGAQRVRVRPPDRRVAADRSGHVLGDAVDEVEHGLGALVDRLRRLAGQHVEVTGLTQRHRTQRGRLQLLAAVTRRLHRDHLPRGKTVPEVLFLALTTPDEQQGDAQQVLADHGNIPFVSASPEGFRRRVDVSMDTAASRNRKRRDPIWKRPIMTRDYKSAACSPAIRGGVIDGDFSPSLRLAHGKTTFEPSRGDGHRCRPGRTIQGS</sequence>
<proteinExistence type="predicted"/>
<comment type="caution">
    <text evidence="2">The sequence shown here is derived from an EMBL/GenBank/DDBJ whole genome shotgun (WGS) entry which is preliminary data.</text>
</comment>
<evidence type="ECO:0000256" key="1">
    <source>
        <dbReference type="SAM" id="MobiDB-lite"/>
    </source>
</evidence>
<dbReference type="AlphaFoldDB" id="Q08XS5"/>
<feature type="region of interest" description="Disordered" evidence="1">
    <location>
        <begin position="461"/>
        <end position="484"/>
    </location>
</feature>
<evidence type="ECO:0000313" key="3">
    <source>
        <dbReference type="Proteomes" id="UP000032702"/>
    </source>
</evidence>
<dbReference type="Proteomes" id="UP000032702">
    <property type="component" value="Unassembled WGS sequence"/>
</dbReference>
<accession>Q08XS5</accession>
<reference evidence="2 3" key="1">
    <citation type="submission" date="2006-04" db="EMBL/GenBank/DDBJ databases">
        <authorList>
            <person name="Nierman W.C."/>
        </authorList>
    </citation>
    <scope>NUCLEOTIDE SEQUENCE [LARGE SCALE GENOMIC DNA]</scope>
    <source>
        <strain evidence="2 3">DW4/3-1</strain>
    </source>
</reference>
<organism evidence="2 3">
    <name type="scientific">Stigmatella aurantiaca (strain DW4/3-1)</name>
    <dbReference type="NCBI Taxonomy" id="378806"/>
    <lineage>
        <taxon>Bacteria</taxon>
        <taxon>Pseudomonadati</taxon>
        <taxon>Myxococcota</taxon>
        <taxon>Myxococcia</taxon>
        <taxon>Myxococcales</taxon>
        <taxon>Cystobacterineae</taxon>
        <taxon>Archangiaceae</taxon>
        <taxon>Stigmatella</taxon>
    </lineage>
</organism>
<protein>
    <submittedName>
        <fullName evidence="2">Uncharacterized protein</fullName>
    </submittedName>
</protein>
<gene>
    <name evidence="2" type="ORF">STIAU_5342</name>
</gene>